<name>A0A7U4E630_RUNSL</name>
<dbReference type="KEGG" id="rsi:Runsl_2715"/>
<keyword evidence="10" id="KW-1185">Reference proteome</keyword>
<organism evidence="9 10">
    <name type="scientific">Runella slithyformis (strain ATCC 29530 / DSM 19594 / LMG 11500 / NCIMB 11436 / LSU 4)</name>
    <dbReference type="NCBI Taxonomy" id="761193"/>
    <lineage>
        <taxon>Bacteria</taxon>
        <taxon>Pseudomonadati</taxon>
        <taxon>Bacteroidota</taxon>
        <taxon>Cytophagia</taxon>
        <taxon>Cytophagales</taxon>
        <taxon>Spirosomataceae</taxon>
        <taxon>Runella</taxon>
    </lineage>
</organism>
<protein>
    <recommendedName>
        <fullName evidence="8">Probable membrane transporter protein</fullName>
    </recommendedName>
</protein>
<dbReference type="Pfam" id="PF01925">
    <property type="entry name" value="TauE"/>
    <property type="match status" value="1"/>
</dbReference>
<evidence type="ECO:0000256" key="1">
    <source>
        <dbReference type="ARBA" id="ARBA00004651"/>
    </source>
</evidence>
<dbReference type="AlphaFoldDB" id="A0A7U4E630"/>
<proteinExistence type="inferred from homology"/>
<dbReference type="GO" id="GO:0005886">
    <property type="term" value="C:plasma membrane"/>
    <property type="evidence" value="ECO:0007669"/>
    <property type="project" value="UniProtKB-SubCell"/>
</dbReference>
<evidence type="ECO:0000256" key="3">
    <source>
        <dbReference type="ARBA" id="ARBA00022448"/>
    </source>
</evidence>
<sequence>MAWAFFAHFSTKVYMEIPFAFSPQLWILVFSGAFIIGLSKAGLKGVELLNVTIMALVFGGKASTGVVLPLLCVADTLAVIYYNRHAQWSHFRRLIPWIILGILAGVYIGNAMNEAVFKKIMAVIIVITVLLMGWIEYRKSDKVPSGRLFASVMGLITGITTMLGNLAGPFSTIYFLALRVSKNDFIGTAAWLFLVINVFKLPFQAFFWKNITVSTLTLDLMLLPALFLGFFAGIRLVSVIRDSNYRKVILALTLLGALVIFIR</sequence>
<dbReference type="EMBL" id="CP002859">
    <property type="protein sequence ID" value="AEI49113.1"/>
    <property type="molecule type" value="Genomic_DNA"/>
</dbReference>
<dbReference type="PANTHER" id="PTHR30269:SF23">
    <property type="entry name" value="MEMBRANE TRANSPORTER PROTEIN YDHB-RELATED"/>
    <property type="match status" value="1"/>
</dbReference>
<evidence type="ECO:0000256" key="8">
    <source>
        <dbReference type="RuleBase" id="RU363041"/>
    </source>
</evidence>
<feature type="transmembrane region" description="Helical" evidence="8">
    <location>
        <begin position="25"/>
        <end position="43"/>
    </location>
</feature>
<keyword evidence="6 8" id="KW-1133">Transmembrane helix</keyword>
<comment type="similarity">
    <text evidence="2 8">Belongs to the 4-toluene sulfonate uptake permease (TSUP) (TC 2.A.102) family.</text>
</comment>
<feature type="transmembrane region" description="Helical" evidence="8">
    <location>
        <begin position="94"/>
        <end position="110"/>
    </location>
</feature>
<keyword evidence="5 8" id="KW-0812">Transmembrane</keyword>
<feature type="transmembrane region" description="Helical" evidence="8">
    <location>
        <begin position="116"/>
        <end position="137"/>
    </location>
</feature>
<feature type="transmembrane region" description="Helical" evidence="8">
    <location>
        <begin position="149"/>
        <end position="177"/>
    </location>
</feature>
<comment type="subcellular location">
    <subcellularLocation>
        <location evidence="1 8">Cell membrane</location>
        <topology evidence="1 8">Multi-pass membrane protein</topology>
    </subcellularLocation>
</comment>
<reference evidence="10" key="1">
    <citation type="submission" date="2011-06" db="EMBL/GenBank/DDBJ databases">
        <title>The complete genome of chromosome of Runella slithyformis DSM 19594.</title>
        <authorList>
            <consortium name="US DOE Joint Genome Institute (JGI-PGF)"/>
            <person name="Lucas S."/>
            <person name="Han J."/>
            <person name="Lapidus A."/>
            <person name="Bruce D."/>
            <person name="Goodwin L."/>
            <person name="Pitluck S."/>
            <person name="Peters L."/>
            <person name="Kyrpides N."/>
            <person name="Mavromatis K."/>
            <person name="Ivanova N."/>
            <person name="Ovchinnikova G."/>
            <person name="Zhang X."/>
            <person name="Misra M."/>
            <person name="Detter J.C."/>
            <person name="Tapia R."/>
            <person name="Han C."/>
            <person name="Land M."/>
            <person name="Hauser L."/>
            <person name="Markowitz V."/>
            <person name="Cheng J.-F."/>
            <person name="Hugenholtz P."/>
            <person name="Woyke T."/>
            <person name="Wu D."/>
            <person name="Tindall B."/>
            <person name="Faehrich R."/>
            <person name="Brambilla E."/>
            <person name="Klenk H.-P."/>
            <person name="Eisen J.A."/>
        </authorList>
    </citation>
    <scope>NUCLEOTIDE SEQUENCE [LARGE SCALE GENOMIC DNA]</scope>
    <source>
        <strain evidence="10">ATCC 29530 / DSM 19594 / LMG 11500 / NCIMB 11436 / LSU 4</strain>
    </source>
</reference>
<accession>A0A7U4E630</accession>
<reference evidence="9 10" key="2">
    <citation type="journal article" date="2012" name="Stand. Genomic Sci.">
        <title>Complete genome sequence of the aquatic bacterium Runella slithyformis type strain (LSU 4(T)).</title>
        <authorList>
            <person name="Copeland A."/>
            <person name="Zhang X."/>
            <person name="Misra M."/>
            <person name="Lapidus A."/>
            <person name="Nolan M."/>
            <person name="Lucas S."/>
            <person name="Deshpande S."/>
            <person name="Cheng J.F."/>
            <person name="Tapia R."/>
            <person name="Goodwin L.A."/>
            <person name="Pitluck S."/>
            <person name="Liolios K."/>
            <person name="Pagani I."/>
            <person name="Ivanova N."/>
            <person name="Mikhailova N."/>
            <person name="Pati A."/>
            <person name="Chen A."/>
            <person name="Palaniappan K."/>
            <person name="Land M."/>
            <person name="Hauser L."/>
            <person name="Pan C."/>
            <person name="Jeffries C.D."/>
            <person name="Detter J.C."/>
            <person name="Brambilla E.M."/>
            <person name="Rohde M."/>
            <person name="Djao O.D."/>
            <person name="Goker M."/>
            <person name="Sikorski J."/>
            <person name="Tindall B.J."/>
            <person name="Woyke T."/>
            <person name="Bristow J."/>
            <person name="Eisen J.A."/>
            <person name="Markowitz V."/>
            <person name="Hugenholtz P."/>
            <person name="Kyrpides N.C."/>
            <person name="Klenk H.P."/>
            <person name="Mavromatis K."/>
        </authorList>
    </citation>
    <scope>NUCLEOTIDE SEQUENCE [LARGE SCALE GENOMIC DNA]</scope>
    <source>
        <strain evidence="10">ATCC 29530 / DSM 19594 / LMG 11500 / NCIMB 11436 / LSU 4</strain>
    </source>
</reference>
<evidence type="ECO:0000256" key="6">
    <source>
        <dbReference type="ARBA" id="ARBA00022989"/>
    </source>
</evidence>
<feature type="transmembrane region" description="Helical" evidence="8">
    <location>
        <begin position="189"/>
        <end position="208"/>
    </location>
</feature>
<evidence type="ECO:0000313" key="10">
    <source>
        <dbReference type="Proteomes" id="UP000000493"/>
    </source>
</evidence>
<evidence type="ECO:0000256" key="7">
    <source>
        <dbReference type="ARBA" id="ARBA00023136"/>
    </source>
</evidence>
<evidence type="ECO:0000256" key="2">
    <source>
        <dbReference type="ARBA" id="ARBA00009142"/>
    </source>
</evidence>
<keyword evidence="3" id="KW-0813">Transport</keyword>
<evidence type="ECO:0000256" key="4">
    <source>
        <dbReference type="ARBA" id="ARBA00022475"/>
    </source>
</evidence>
<evidence type="ECO:0000256" key="5">
    <source>
        <dbReference type="ARBA" id="ARBA00022692"/>
    </source>
</evidence>
<evidence type="ECO:0000313" key="9">
    <source>
        <dbReference type="EMBL" id="AEI49113.1"/>
    </source>
</evidence>
<dbReference type="PANTHER" id="PTHR30269">
    <property type="entry name" value="TRANSMEMBRANE PROTEIN YFCA"/>
    <property type="match status" value="1"/>
</dbReference>
<feature type="transmembrane region" description="Helical" evidence="8">
    <location>
        <begin position="244"/>
        <end position="262"/>
    </location>
</feature>
<gene>
    <name evidence="9" type="ordered locus">Runsl_2715</name>
</gene>
<dbReference type="Proteomes" id="UP000000493">
    <property type="component" value="Chromosome"/>
</dbReference>
<feature type="transmembrane region" description="Helical" evidence="8">
    <location>
        <begin position="220"/>
        <end position="238"/>
    </location>
</feature>
<dbReference type="InterPro" id="IPR052017">
    <property type="entry name" value="TSUP"/>
</dbReference>
<keyword evidence="7 8" id="KW-0472">Membrane</keyword>
<feature type="transmembrane region" description="Helical" evidence="8">
    <location>
        <begin position="63"/>
        <end position="82"/>
    </location>
</feature>
<keyword evidence="4 8" id="KW-1003">Cell membrane</keyword>
<dbReference type="InterPro" id="IPR002781">
    <property type="entry name" value="TM_pro_TauE-like"/>
</dbReference>